<dbReference type="AlphaFoldDB" id="A0A8H3H265"/>
<dbReference type="Proteomes" id="UP000663888">
    <property type="component" value="Unassembled WGS sequence"/>
</dbReference>
<evidence type="ECO:0000313" key="2">
    <source>
        <dbReference type="EMBL" id="CAE6477427.1"/>
    </source>
</evidence>
<evidence type="ECO:0000256" key="1">
    <source>
        <dbReference type="SAM" id="MobiDB-lite"/>
    </source>
</evidence>
<sequence length="132" mass="14801">MLQATTELETKVQGARQIREGLAVRILRDCDGQVDLGKYTYRIVEYIYEVGDYDGPEYDRVRQEIPSQLEEVSEVLRHVSSFTPSEIWSRTATQPPAEPSNLLASPASGHTSIAIEPAPVDQNLERDVKLSL</sequence>
<name>A0A8H3H265_9AGAM</name>
<proteinExistence type="predicted"/>
<feature type="region of interest" description="Disordered" evidence="1">
    <location>
        <begin position="87"/>
        <end position="110"/>
    </location>
</feature>
<comment type="caution">
    <text evidence="2">The sequence shown here is derived from an EMBL/GenBank/DDBJ whole genome shotgun (WGS) entry which is preliminary data.</text>
</comment>
<reference evidence="2" key="1">
    <citation type="submission" date="2021-01" db="EMBL/GenBank/DDBJ databases">
        <authorList>
            <person name="Kaushik A."/>
        </authorList>
    </citation>
    <scope>NUCLEOTIDE SEQUENCE</scope>
    <source>
        <strain evidence="2">AG4-R118</strain>
    </source>
</reference>
<organism evidence="2 3">
    <name type="scientific">Rhizoctonia solani</name>
    <dbReference type="NCBI Taxonomy" id="456999"/>
    <lineage>
        <taxon>Eukaryota</taxon>
        <taxon>Fungi</taxon>
        <taxon>Dikarya</taxon>
        <taxon>Basidiomycota</taxon>
        <taxon>Agaricomycotina</taxon>
        <taxon>Agaricomycetes</taxon>
        <taxon>Cantharellales</taxon>
        <taxon>Ceratobasidiaceae</taxon>
        <taxon>Rhizoctonia</taxon>
    </lineage>
</organism>
<accession>A0A8H3H265</accession>
<evidence type="ECO:0000313" key="3">
    <source>
        <dbReference type="Proteomes" id="UP000663888"/>
    </source>
</evidence>
<protein>
    <submittedName>
        <fullName evidence="2">Uncharacterized protein</fullName>
    </submittedName>
</protein>
<gene>
    <name evidence="2" type="ORF">RDB_LOCUS118413</name>
</gene>
<dbReference type="EMBL" id="CAJMWX010001252">
    <property type="protein sequence ID" value="CAE6477427.1"/>
    <property type="molecule type" value="Genomic_DNA"/>
</dbReference>